<feature type="region of interest" description="Disordered" evidence="2">
    <location>
        <begin position="227"/>
        <end position="299"/>
    </location>
</feature>
<feature type="region of interest" description="Disordered" evidence="2">
    <location>
        <begin position="154"/>
        <end position="203"/>
    </location>
</feature>
<gene>
    <name evidence="3" type="ORF">BU26DRAFT_604397</name>
</gene>
<evidence type="ECO:0000256" key="2">
    <source>
        <dbReference type="SAM" id="MobiDB-lite"/>
    </source>
</evidence>
<dbReference type="RefSeq" id="XP_033685175.1">
    <property type="nucleotide sequence ID" value="XM_033835523.1"/>
</dbReference>
<dbReference type="EMBL" id="ML987194">
    <property type="protein sequence ID" value="KAF2250171.1"/>
    <property type="molecule type" value="Genomic_DNA"/>
</dbReference>
<proteinExistence type="predicted"/>
<evidence type="ECO:0000256" key="1">
    <source>
        <dbReference type="SAM" id="Coils"/>
    </source>
</evidence>
<evidence type="ECO:0000313" key="3">
    <source>
        <dbReference type="EMBL" id="KAF2250171.1"/>
    </source>
</evidence>
<keyword evidence="1" id="KW-0175">Coiled coil</keyword>
<protein>
    <submittedName>
        <fullName evidence="3">Uncharacterized protein</fullName>
    </submittedName>
</protein>
<evidence type="ECO:0000313" key="4">
    <source>
        <dbReference type="Proteomes" id="UP000800094"/>
    </source>
</evidence>
<name>A0A6A6IID6_9PLEO</name>
<feature type="coiled-coil region" evidence="1">
    <location>
        <begin position="338"/>
        <end position="365"/>
    </location>
</feature>
<feature type="compositionally biased region" description="Low complexity" evidence="2">
    <location>
        <begin position="262"/>
        <end position="275"/>
    </location>
</feature>
<dbReference type="Proteomes" id="UP000800094">
    <property type="component" value="Unassembled WGS sequence"/>
</dbReference>
<dbReference type="OrthoDB" id="3801260at2759"/>
<sequence length="403" mass="44755">MQIHIPEGSQDQREDDLAAIQQNWGLTPTETYLAVPDGLRPYFLPSAWPPQLVEALRRLSELTVDQKERAHTLLETYFRARIRTGLDKGQQTSIYAALEVVDVEDAIRSLECMIRGQALEGYNRPSSTPSTPSTTTATLDLFGSPVTKRKFSIRDEQAEEPESRPAQIRRLSQDTSFEEEPTSAASQPSVHNHNDTSEAEWPAWLSDHPIATEEELRMLARDSIKPEPLHLGLSPGSAPPPYSPPTQTSISKPSWIPLLQTSRPSASAPALHSPSRFPPRSPISALLTTPKSPVHSPARLPPVSALIQETQWPRECPSHWNAHPVTCREAARLDHHELKLQKLLLEEAEAALEVAKQEHVVAAKRAAVARLEIEECSWIVTNFSAIPTSEQHPKITVAHDVDS</sequence>
<organism evidence="3 4">
    <name type="scientific">Trematosphaeria pertusa</name>
    <dbReference type="NCBI Taxonomy" id="390896"/>
    <lineage>
        <taxon>Eukaryota</taxon>
        <taxon>Fungi</taxon>
        <taxon>Dikarya</taxon>
        <taxon>Ascomycota</taxon>
        <taxon>Pezizomycotina</taxon>
        <taxon>Dothideomycetes</taxon>
        <taxon>Pleosporomycetidae</taxon>
        <taxon>Pleosporales</taxon>
        <taxon>Massarineae</taxon>
        <taxon>Trematosphaeriaceae</taxon>
        <taxon>Trematosphaeria</taxon>
    </lineage>
</organism>
<feature type="region of interest" description="Disordered" evidence="2">
    <location>
        <begin position="120"/>
        <end position="139"/>
    </location>
</feature>
<feature type="compositionally biased region" description="Low complexity" evidence="2">
    <location>
        <begin position="125"/>
        <end position="136"/>
    </location>
</feature>
<keyword evidence="4" id="KW-1185">Reference proteome</keyword>
<dbReference type="GeneID" id="54588853"/>
<dbReference type="AlphaFoldDB" id="A0A6A6IID6"/>
<accession>A0A6A6IID6</accession>
<reference evidence="3" key="1">
    <citation type="journal article" date="2020" name="Stud. Mycol.">
        <title>101 Dothideomycetes genomes: a test case for predicting lifestyles and emergence of pathogens.</title>
        <authorList>
            <person name="Haridas S."/>
            <person name="Albert R."/>
            <person name="Binder M."/>
            <person name="Bloem J."/>
            <person name="Labutti K."/>
            <person name="Salamov A."/>
            <person name="Andreopoulos B."/>
            <person name="Baker S."/>
            <person name="Barry K."/>
            <person name="Bills G."/>
            <person name="Bluhm B."/>
            <person name="Cannon C."/>
            <person name="Castanera R."/>
            <person name="Culley D."/>
            <person name="Daum C."/>
            <person name="Ezra D."/>
            <person name="Gonzalez J."/>
            <person name="Henrissat B."/>
            <person name="Kuo A."/>
            <person name="Liang C."/>
            <person name="Lipzen A."/>
            <person name="Lutzoni F."/>
            <person name="Magnuson J."/>
            <person name="Mondo S."/>
            <person name="Nolan M."/>
            <person name="Ohm R."/>
            <person name="Pangilinan J."/>
            <person name="Park H.-J."/>
            <person name="Ramirez L."/>
            <person name="Alfaro M."/>
            <person name="Sun H."/>
            <person name="Tritt A."/>
            <person name="Yoshinaga Y."/>
            <person name="Zwiers L.-H."/>
            <person name="Turgeon B."/>
            <person name="Goodwin S."/>
            <person name="Spatafora J."/>
            <person name="Crous P."/>
            <person name="Grigoriev I."/>
        </authorList>
    </citation>
    <scope>NUCLEOTIDE SEQUENCE</scope>
    <source>
        <strain evidence="3">CBS 122368</strain>
    </source>
</reference>